<dbReference type="PROSITE" id="PS51294">
    <property type="entry name" value="HTH_MYB"/>
    <property type="match status" value="3"/>
</dbReference>
<dbReference type="SMART" id="SM00717">
    <property type="entry name" value="SANT"/>
    <property type="match status" value="3"/>
</dbReference>
<dbReference type="GO" id="GO:0000981">
    <property type="term" value="F:DNA-binding transcription factor activity, RNA polymerase II-specific"/>
    <property type="evidence" value="ECO:0007669"/>
    <property type="project" value="TreeGrafter"/>
</dbReference>
<evidence type="ECO:0000259" key="8">
    <source>
        <dbReference type="PROSITE" id="PS50090"/>
    </source>
</evidence>
<dbReference type="PANTHER" id="PTHR45614:SF252">
    <property type="entry name" value="TRANSCRIPTION FACTOR MYB3R-2-LIKE"/>
    <property type="match status" value="1"/>
</dbReference>
<feature type="compositionally biased region" description="Low complexity" evidence="7">
    <location>
        <begin position="383"/>
        <end position="394"/>
    </location>
</feature>
<evidence type="ECO:0000313" key="11">
    <source>
        <dbReference type="Proteomes" id="UP000327157"/>
    </source>
</evidence>
<feature type="compositionally biased region" description="Polar residues" evidence="7">
    <location>
        <begin position="332"/>
        <end position="347"/>
    </location>
</feature>
<feature type="domain" description="Myb-like" evidence="8">
    <location>
        <begin position="103"/>
        <end position="154"/>
    </location>
</feature>
<feature type="region of interest" description="Disordered" evidence="7">
    <location>
        <begin position="364"/>
        <end position="402"/>
    </location>
</feature>
<dbReference type="CDD" id="cd00167">
    <property type="entry name" value="SANT"/>
    <property type="match status" value="3"/>
</dbReference>
<dbReference type="PANTHER" id="PTHR45614">
    <property type="entry name" value="MYB PROTEIN-RELATED"/>
    <property type="match status" value="1"/>
</dbReference>
<dbReference type="GO" id="GO:0005634">
    <property type="term" value="C:nucleus"/>
    <property type="evidence" value="ECO:0007669"/>
    <property type="project" value="UniProtKB-SubCell"/>
</dbReference>
<keyword evidence="5" id="KW-0804">Transcription</keyword>
<comment type="subcellular location">
    <subcellularLocation>
        <location evidence="1">Nucleus</location>
    </subcellularLocation>
</comment>
<dbReference type="SUPFAM" id="SSF46689">
    <property type="entry name" value="Homeodomain-like"/>
    <property type="match status" value="2"/>
</dbReference>
<evidence type="ECO:0008006" key="12">
    <source>
        <dbReference type="Google" id="ProtNLM"/>
    </source>
</evidence>
<organism evidence="10 11">
    <name type="scientific">Pyrus ussuriensis x Pyrus communis</name>
    <dbReference type="NCBI Taxonomy" id="2448454"/>
    <lineage>
        <taxon>Eukaryota</taxon>
        <taxon>Viridiplantae</taxon>
        <taxon>Streptophyta</taxon>
        <taxon>Embryophyta</taxon>
        <taxon>Tracheophyta</taxon>
        <taxon>Spermatophyta</taxon>
        <taxon>Magnoliopsida</taxon>
        <taxon>eudicotyledons</taxon>
        <taxon>Gunneridae</taxon>
        <taxon>Pentapetalae</taxon>
        <taxon>rosids</taxon>
        <taxon>fabids</taxon>
        <taxon>Rosales</taxon>
        <taxon>Rosaceae</taxon>
        <taxon>Amygdaloideae</taxon>
        <taxon>Maleae</taxon>
        <taxon>Pyrus</taxon>
    </lineage>
</organism>
<feature type="domain" description="HTH myb-type" evidence="9">
    <location>
        <begin position="159"/>
        <end position="209"/>
    </location>
</feature>
<keyword evidence="2" id="KW-0677">Repeat</keyword>
<evidence type="ECO:0000256" key="4">
    <source>
        <dbReference type="ARBA" id="ARBA00023125"/>
    </source>
</evidence>
<keyword evidence="11" id="KW-1185">Reference proteome</keyword>
<keyword evidence="4" id="KW-0238">DNA-binding</keyword>
<dbReference type="GO" id="GO:0000978">
    <property type="term" value="F:RNA polymerase II cis-regulatory region sequence-specific DNA binding"/>
    <property type="evidence" value="ECO:0007669"/>
    <property type="project" value="TreeGrafter"/>
</dbReference>
<feature type="domain" description="HTH myb-type" evidence="9">
    <location>
        <begin position="58"/>
        <end position="102"/>
    </location>
</feature>
<sequence>MTKINREHPEDAGIGSHEKMGFLFQALYEAEYCSDSPFPKPSSIHWRTTGPTRRSAKSWTAEEDNLLGELVTKFNRSSWKKIAACLPGRTDIQCLQRWKKVLNPEVVKGAWTKEEDDCIIKQVEKHGAKRWSVIAKFLPGRIGKQCRERWHNHLCPAINRDAWTKDEEQIIAYYHQLYGNKWAEIARFLPGRTDNAIKNFWNCTLKRKFDSYSPNGCEVDMQSDVLSGEARTDRLEVEEDGQISDCVVSLNHLTETKISDNACSTELTLGFSYSHDVCSEWKSVKVQKRRSTERRASSLINPQIATPFAFMDASTCTKSNCIPPTRPPCYSTPRSLAQNTSVSSGSPGSRLKSLALSFKNTPSIIRKKSSRRTDPNNFPDVNSSKACSTLSSTSDGEGTNSKDFANGKFGSFSFRHRPQNSAAVKSLGRRLEREFDAEKDSGSDQCGHAFSAYASPDALANLLLDHKVEFRRILSPSNFIRP</sequence>
<dbReference type="Pfam" id="PF00249">
    <property type="entry name" value="Myb_DNA-binding"/>
    <property type="match status" value="3"/>
</dbReference>
<dbReference type="EMBL" id="SMOL01000231">
    <property type="protein sequence ID" value="KAB2622653.1"/>
    <property type="molecule type" value="Genomic_DNA"/>
</dbReference>
<feature type="domain" description="Myb-like" evidence="8">
    <location>
        <begin position="155"/>
        <end position="205"/>
    </location>
</feature>
<evidence type="ECO:0000256" key="7">
    <source>
        <dbReference type="SAM" id="MobiDB-lite"/>
    </source>
</evidence>
<evidence type="ECO:0000256" key="5">
    <source>
        <dbReference type="ARBA" id="ARBA00023163"/>
    </source>
</evidence>
<name>A0A5N5H811_9ROSA</name>
<keyword evidence="3" id="KW-0805">Transcription regulation</keyword>
<evidence type="ECO:0000313" key="10">
    <source>
        <dbReference type="EMBL" id="KAB2622653.1"/>
    </source>
</evidence>
<reference evidence="11" key="2">
    <citation type="submission" date="2019-10" db="EMBL/GenBank/DDBJ databases">
        <title>A de novo genome assembly of a pear dwarfing rootstock.</title>
        <authorList>
            <person name="Wang F."/>
            <person name="Wang J."/>
            <person name="Li S."/>
            <person name="Zhang Y."/>
            <person name="Fang M."/>
            <person name="Ma L."/>
            <person name="Zhao Y."/>
            <person name="Jiang S."/>
        </authorList>
    </citation>
    <scope>NUCLEOTIDE SEQUENCE [LARGE SCALE GENOMIC DNA]</scope>
</reference>
<accession>A0A5N5H811</accession>
<feature type="region of interest" description="Disordered" evidence="7">
    <location>
        <begin position="327"/>
        <end position="350"/>
    </location>
</feature>
<keyword evidence="6" id="KW-0539">Nucleus</keyword>
<dbReference type="InterPro" id="IPR009057">
    <property type="entry name" value="Homeodomain-like_sf"/>
</dbReference>
<comment type="caution">
    <text evidence="10">The sequence shown here is derived from an EMBL/GenBank/DDBJ whole genome shotgun (WGS) entry which is preliminary data.</text>
</comment>
<dbReference type="FunFam" id="1.10.10.60:FF:000010">
    <property type="entry name" value="Transcriptional activator Myb isoform A"/>
    <property type="match status" value="1"/>
</dbReference>
<reference evidence="10 11" key="3">
    <citation type="submission" date="2019-11" db="EMBL/GenBank/DDBJ databases">
        <title>A de novo genome assembly of a pear dwarfing rootstock.</title>
        <authorList>
            <person name="Wang F."/>
            <person name="Wang J."/>
            <person name="Li S."/>
            <person name="Zhang Y."/>
            <person name="Fang M."/>
            <person name="Ma L."/>
            <person name="Zhao Y."/>
            <person name="Jiang S."/>
        </authorList>
    </citation>
    <scope>NUCLEOTIDE SEQUENCE [LARGE SCALE GENOMIC DNA]</scope>
    <source>
        <strain evidence="10">S2</strain>
        <tissue evidence="10">Leaf</tissue>
    </source>
</reference>
<dbReference type="InterPro" id="IPR050560">
    <property type="entry name" value="MYB_TF"/>
</dbReference>
<reference evidence="10 11" key="1">
    <citation type="submission" date="2019-09" db="EMBL/GenBank/DDBJ databases">
        <authorList>
            <person name="Ou C."/>
        </authorList>
    </citation>
    <scope>NUCLEOTIDE SEQUENCE [LARGE SCALE GENOMIC DNA]</scope>
    <source>
        <strain evidence="10">S2</strain>
        <tissue evidence="10">Leaf</tissue>
    </source>
</reference>
<protein>
    <recommendedName>
        <fullName evidence="12">Myb-related protein B-like</fullName>
    </recommendedName>
</protein>
<gene>
    <name evidence="10" type="ORF">D8674_024835</name>
</gene>
<dbReference type="PROSITE" id="PS50090">
    <property type="entry name" value="MYB_LIKE"/>
    <property type="match status" value="3"/>
</dbReference>
<dbReference type="Gene3D" id="1.10.10.60">
    <property type="entry name" value="Homeodomain-like"/>
    <property type="match status" value="3"/>
</dbReference>
<dbReference type="InterPro" id="IPR001005">
    <property type="entry name" value="SANT/Myb"/>
</dbReference>
<evidence type="ECO:0000256" key="1">
    <source>
        <dbReference type="ARBA" id="ARBA00004123"/>
    </source>
</evidence>
<dbReference type="FunFam" id="1.10.10.60:FF:000016">
    <property type="entry name" value="Transcriptional activator Myb isoform A"/>
    <property type="match status" value="1"/>
</dbReference>
<feature type="domain" description="Myb-like" evidence="8">
    <location>
        <begin position="51"/>
        <end position="102"/>
    </location>
</feature>
<dbReference type="InterPro" id="IPR017930">
    <property type="entry name" value="Myb_dom"/>
</dbReference>
<feature type="domain" description="HTH myb-type" evidence="9">
    <location>
        <begin position="103"/>
        <end position="158"/>
    </location>
</feature>
<evidence type="ECO:0000259" key="9">
    <source>
        <dbReference type="PROSITE" id="PS51294"/>
    </source>
</evidence>
<dbReference type="Proteomes" id="UP000327157">
    <property type="component" value="Chromosome 4"/>
</dbReference>
<dbReference type="AlphaFoldDB" id="A0A5N5H811"/>
<evidence type="ECO:0000256" key="3">
    <source>
        <dbReference type="ARBA" id="ARBA00023015"/>
    </source>
</evidence>
<proteinExistence type="predicted"/>
<dbReference type="OrthoDB" id="2143914at2759"/>
<evidence type="ECO:0000256" key="2">
    <source>
        <dbReference type="ARBA" id="ARBA00022737"/>
    </source>
</evidence>
<evidence type="ECO:0000256" key="6">
    <source>
        <dbReference type="ARBA" id="ARBA00023242"/>
    </source>
</evidence>